<protein>
    <submittedName>
        <fullName evidence="1">Uncharacterized protein</fullName>
    </submittedName>
</protein>
<reference evidence="1 2" key="1">
    <citation type="journal article" date="2020" name="Mol. Biol. Evol.">
        <title>Distinct Expression and Methylation Patterns for Genes with Different Fates following a Single Whole-Genome Duplication in Flowering Plants.</title>
        <authorList>
            <person name="Shi T."/>
            <person name="Rahmani R.S."/>
            <person name="Gugger P.F."/>
            <person name="Wang M."/>
            <person name="Li H."/>
            <person name="Zhang Y."/>
            <person name="Li Z."/>
            <person name="Wang Q."/>
            <person name="Van de Peer Y."/>
            <person name="Marchal K."/>
            <person name="Chen J."/>
        </authorList>
    </citation>
    <scope>NUCLEOTIDE SEQUENCE [LARGE SCALE GENOMIC DNA]</scope>
    <source>
        <tissue evidence="1">Leaf</tissue>
    </source>
</reference>
<dbReference type="AlphaFoldDB" id="A0A822ZEP1"/>
<dbReference type="Proteomes" id="UP000607653">
    <property type="component" value="Unassembled WGS sequence"/>
</dbReference>
<evidence type="ECO:0000313" key="1">
    <source>
        <dbReference type="EMBL" id="DAD43033.1"/>
    </source>
</evidence>
<keyword evidence="2" id="KW-1185">Reference proteome</keyword>
<comment type="caution">
    <text evidence="1">The sequence shown here is derived from an EMBL/GenBank/DDBJ whole genome shotgun (WGS) entry which is preliminary data.</text>
</comment>
<accession>A0A822ZEP1</accession>
<name>A0A822ZEP1_NELNU</name>
<sequence>MGWVILFVVRGERRGEAEVGRRRSRAVKRMPRE</sequence>
<dbReference type="EMBL" id="DUZY01000006">
    <property type="protein sequence ID" value="DAD43033.1"/>
    <property type="molecule type" value="Genomic_DNA"/>
</dbReference>
<gene>
    <name evidence="1" type="ORF">HUJ06_001263</name>
</gene>
<proteinExistence type="predicted"/>
<evidence type="ECO:0000313" key="2">
    <source>
        <dbReference type="Proteomes" id="UP000607653"/>
    </source>
</evidence>
<organism evidence="1 2">
    <name type="scientific">Nelumbo nucifera</name>
    <name type="common">Sacred lotus</name>
    <dbReference type="NCBI Taxonomy" id="4432"/>
    <lineage>
        <taxon>Eukaryota</taxon>
        <taxon>Viridiplantae</taxon>
        <taxon>Streptophyta</taxon>
        <taxon>Embryophyta</taxon>
        <taxon>Tracheophyta</taxon>
        <taxon>Spermatophyta</taxon>
        <taxon>Magnoliopsida</taxon>
        <taxon>Proteales</taxon>
        <taxon>Nelumbonaceae</taxon>
        <taxon>Nelumbo</taxon>
    </lineage>
</organism>